<evidence type="ECO:0000313" key="2">
    <source>
        <dbReference type="Proteomes" id="UP000177325"/>
    </source>
</evidence>
<accession>A0A1F6FFV4</accession>
<reference evidence="1 2" key="1">
    <citation type="journal article" date="2016" name="Nat. Commun.">
        <title>Thousands of microbial genomes shed light on interconnected biogeochemical processes in an aquifer system.</title>
        <authorList>
            <person name="Anantharaman K."/>
            <person name="Brown C.T."/>
            <person name="Hug L.A."/>
            <person name="Sharon I."/>
            <person name="Castelle C.J."/>
            <person name="Probst A.J."/>
            <person name="Thomas B.C."/>
            <person name="Singh A."/>
            <person name="Wilkins M.J."/>
            <person name="Karaoz U."/>
            <person name="Brodie E.L."/>
            <person name="Williams K.H."/>
            <person name="Hubbard S.S."/>
            <person name="Banfield J.F."/>
        </authorList>
    </citation>
    <scope>NUCLEOTIDE SEQUENCE [LARGE SCALE GENOMIC DNA]</scope>
</reference>
<sequence length="175" mass="19358">MATRKKSLFPVPANLSEVNALLFKIGECERDLATIKTNLEADVAEARSNAEEAAAPLQEEHKQYVKALLTYASQNRKTLLVGDKKSLVLTGGEFGWRLPPTKVTYAKGGAEQVIKNLEAMKLTQYLRYITEVDREALLRDRPAVSGVKYSQKEGFFVKPDSNKAPESFPGVAEQA</sequence>
<dbReference type="Gene3D" id="1.20.5.170">
    <property type="match status" value="1"/>
</dbReference>
<organism evidence="1 2">
    <name type="scientific">Candidatus Kaiserbacteria bacterium RIFCSPLOWO2_12_FULL_45_26</name>
    <dbReference type="NCBI Taxonomy" id="1798525"/>
    <lineage>
        <taxon>Bacteria</taxon>
        <taxon>Candidatus Kaiseribacteriota</taxon>
    </lineage>
</organism>
<dbReference type="SUPFAM" id="SSF161266">
    <property type="entry name" value="Gam-like"/>
    <property type="match status" value="1"/>
</dbReference>
<dbReference type="Proteomes" id="UP000177325">
    <property type="component" value="Unassembled WGS sequence"/>
</dbReference>
<dbReference type="AlphaFoldDB" id="A0A1F6FFV4"/>
<comment type="caution">
    <text evidence="1">The sequence shown here is derived from an EMBL/GenBank/DDBJ whole genome shotgun (WGS) entry which is preliminary data.</text>
</comment>
<name>A0A1F6FFV4_9BACT</name>
<dbReference type="InterPro" id="IPR009951">
    <property type="entry name" value="Host-nuc_inhib_Gam"/>
</dbReference>
<dbReference type="EMBL" id="MFMM01000001">
    <property type="protein sequence ID" value="OGG84743.1"/>
    <property type="molecule type" value="Genomic_DNA"/>
</dbReference>
<evidence type="ECO:0000313" key="1">
    <source>
        <dbReference type="EMBL" id="OGG84743.1"/>
    </source>
</evidence>
<proteinExistence type="predicted"/>
<evidence type="ECO:0008006" key="3">
    <source>
        <dbReference type="Google" id="ProtNLM"/>
    </source>
</evidence>
<dbReference type="GO" id="GO:0042262">
    <property type="term" value="P:DNA protection"/>
    <property type="evidence" value="ECO:0007669"/>
    <property type="project" value="InterPro"/>
</dbReference>
<dbReference type="GO" id="GO:0003690">
    <property type="term" value="F:double-stranded DNA binding"/>
    <property type="evidence" value="ECO:0007669"/>
    <property type="project" value="InterPro"/>
</dbReference>
<protein>
    <recommendedName>
        <fullName evidence="3">Host-nuclease inhibitor protein Gam</fullName>
    </recommendedName>
</protein>
<gene>
    <name evidence="1" type="ORF">A3G90_01500</name>
</gene>
<dbReference type="STRING" id="1798525.A3G90_01500"/>
<dbReference type="Pfam" id="PF07352">
    <property type="entry name" value="Phage_Mu_Gam"/>
    <property type="match status" value="1"/>
</dbReference>